<protein>
    <submittedName>
        <fullName evidence="5">AraC family transcriptional regulator</fullName>
    </submittedName>
</protein>
<evidence type="ECO:0000259" key="4">
    <source>
        <dbReference type="PROSITE" id="PS01124"/>
    </source>
</evidence>
<evidence type="ECO:0000256" key="1">
    <source>
        <dbReference type="ARBA" id="ARBA00023015"/>
    </source>
</evidence>
<keyword evidence="3" id="KW-0804">Transcription</keyword>
<dbReference type="PANTHER" id="PTHR46796:SF6">
    <property type="entry name" value="ARAC SUBFAMILY"/>
    <property type="match status" value="1"/>
</dbReference>
<proteinExistence type="predicted"/>
<dbReference type="AlphaFoldDB" id="A0A132EFI1"/>
<dbReference type="Proteomes" id="UP000062912">
    <property type="component" value="Unassembled WGS sequence"/>
</dbReference>
<dbReference type="InterPro" id="IPR020449">
    <property type="entry name" value="Tscrpt_reg_AraC-type_HTH"/>
</dbReference>
<dbReference type="InterPro" id="IPR009057">
    <property type="entry name" value="Homeodomain-like_sf"/>
</dbReference>
<dbReference type="InterPro" id="IPR018060">
    <property type="entry name" value="HTH_AraC"/>
</dbReference>
<dbReference type="RefSeq" id="WP_060242446.1">
    <property type="nucleotide sequence ID" value="NZ_LPJR01000031.1"/>
</dbReference>
<comment type="caution">
    <text evidence="5">The sequence shown here is derived from an EMBL/GenBank/DDBJ whole genome shotgun (WGS) entry which is preliminary data.</text>
</comment>
<dbReference type="GO" id="GO:0043565">
    <property type="term" value="F:sequence-specific DNA binding"/>
    <property type="evidence" value="ECO:0007669"/>
    <property type="project" value="InterPro"/>
</dbReference>
<organism evidence="5 6">
    <name type="scientific">Burkholderia pseudomultivorans</name>
    <dbReference type="NCBI Taxonomy" id="1207504"/>
    <lineage>
        <taxon>Bacteria</taxon>
        <taxon>Pseudomonadati</taxon>
        <taxon>Pseudomonadota</taxon>
        <taxon>Betaproteobacteria</taxon>
        <taxon>Burkholderiales</taxon>
        <taxon>Burkholderiaceae</taxon>
        <taxon>Burkholderia</taxon>
        <taxon>Burkholderia cepacia complex</taxon>
    </lineage>
</organism>
<dbReference type="SUPFAM" id="SSF46689">
    <property type="entry name" value="Homeodomain-like"/>
    <property type="match status" value="2"/>
</dbReference>
<evidence type="ECO:0000256" key="3">
    <source>
        <dbReference type="ARBA" id="ARBA00023163"/>
    </source>
</evidence>
<evidence type="ECO:0000313" key="5">
    <source>
        <dbReference type="EMBL" id="KWF29324.1"/>
    </source>
</evidence>
<dbReference type="SMART" id="SM00342">
    <property type="entry name" value="HTH_ARAC"/>
    <property type="match status" value="1"/>
</dbReference>
<dbReference type="InterPro" id="IPR018062">
    <property type="entry name" value="HTH_AraC-typ_CS"/>
</dbReference>
<dbReference type="Gene3D" id="1.10.10.60">
    <property type="entry name" value="Homeodomain-like"/>
    <property type="match status" value="2"/>
</dbReference>
<dbReference type="GO" id="GO:0003700">
    <property type="term" value="F:DNA-binding transcription factor activity"/>
    <property type="evidence" value="ECO:0007669"/>
    <property type="project" value="InterPro"/>
</dbReference>
<name>A0A132EFI1_9BURK</name>
<evidence type="ECO:0000313" key="6">
    <source>
        <dbReference type="Proteomes" id="UP000062912"/>
    </source>
</evidence>
<dbReference type="PROSITE" id="PS01124">
    <property type="entry name" value="HTH_ARAC_FAMILY_2"/>
    <property type="match status" value="1"/>
</dbReference>
<feature type="domain" description="HTH araC/xylS-type" evidence="4">
    <location>
        <begin position="196"/>
        <end position="296"/>
    </location>
</feature>
<keyword evidence="1" id="KW-0805">Transcription regulation</keyword>
<dbReference type="OrthoDB" id="9816344at2"/>
<reference evidence="5 6" key="1">
    <citation type="submission" date="2015-11" db="EMBL/GenBank/DDBJ databases">
        <title>Expanding the genomic diversity of Burkholderia species for the development of highly accurate diagnostics.</title>
        <authorList>
            <person name="Sahl J."/>
            <person name="Keim P."/>
            <person name="Wagner D."/>
        </authorList>
    </citation>
    <scope>NUCLEOTIDE SEQUENCE [LARGE SCALE GENOMIC DNA]</scope>
    <source>
        <strain evidence="5 6">MSMB368WGS</strain>
    </source>
</reference>
<sequence>MANQPTMRDVCAIGRDGRRIDWQLPAKWKKQSVTPLFASVASDRYTACASEIIDLETTGPIFGLHLRPPAALEMRIDDNGWTPHAVRAPLAYVPPGFAFSSRWSSDIEWITVHFDPSWLARAGLQAGGQSIPSLPHLDVNDDLLMQIVRSIHEDAIAGAPLGPTYVETLGAAALGRMSYLESTRQSREYMHARAMQAAVEYIRDNFREPLTLVALAEAAGYPGDLYSFIRSFKKAHGLTPHQYIIETRLQAARDLIERGRSDVTEAALACGFSTTSHFSATFRKRWGFSPSGLKPRSASVMREAATGSTDR</sequence>
<evidence type="ECO:0000256" key="2">
    <source>
        <dbReference type="ARBA" id="ARBA00023125"/>
    </source>
</evidence>
<dbReference type="Pfam" id="PF12833">
    <property type="entry name" value="HTH_18"/>
    <property type="match status" value="1"/>
</dbReference>
<dbReference type="EMBL" id="LPJR01000031">
    <property type="protein sequence ID" value="KWF29324.1"/>
    <property type="molecule type" value="Genomic_DNA"/>
</dbReference>
<dbReference type="PRINTS" id="PR00032">
    <property type="entry name" value="HTHARAC"/>
</dbReference>
<gene>
    <name evidence="5" type="ORF">WT56_17630</name>
</gene>
<dbReference type="InterPro" id="IPR050204">
    <property type="entry name" value="AraC_XylS_family_regulators"/>
</dbReference>
<keyword evidence="2" id="KW-0238">DNA-binding</keyword>
<accession>A0A132EFI1</accession>
<dbReference type="PANTHER" id="PTHR46796">
    <property type="entry name" value="HTH-TYPE TRANSCRIPTIONAL ACTIVATOR RHAS-RELATED"/>
    <property type="match status" value="1"/>
</dbReference>
<dbReference type="PROSITE" id="PS00041">
    <property type="entry name" value="HTH_ARAC_FAMILY_1"/>
    <property type="match status" value="1"/>
</dbReference>